<keyword evidence="5" id="KW-0963">Cytoplasm</keyword>
<reference evidence="10 11" key="1">
    <citation type="submission" date="2019-02" db="EMBL/GenBank/DDBJ databases">
        <title>Sequencing the genomes of 1000 actinobacteria strains.</title>
        <authorList>
            <person name="Klenk H.-P."/>
        </authorList>
    </citation>
    <scope>NUCLEOTIDE SEQUENCE [LARGE SCALE GENOMIC DNA]</scope>
    <source>
        <strain evidence="10 11">DSM 16932</strain>
    </source>
</reference>
<dbReference type="AlphaFoldDB" id="A0A4Q7M7D1"/>
<comment type="catalytic activity">
    <reaction evidence="5">
        <text>L-proline + NAD(+) = (S)-1-pyrroline-5-carboxylate + NADH + 2 H(+)</text>
        <dbReference type="Rhea" id="RHEA:14105"/>
        <dbReference type="ChEBI" id="CHEBI:15378"/>
        <dbReference type="ChEBI" id="CHEBI:17388"/>
        <dbReference type="ChEBI" id="CHEBI:57540"/>
        <dbReference type="ChEBI" id="CHEBI:57945"/>
        <dbReference type="ChEBI" id="CHEBI:60039"/>
        <dbReference type="EC" id="1.5.1.2"/>
    </reaction>
</comment>
<gene>
    <name evidence="5" type="primary">proC</name>
    <name evidence="10" type="ORF">EV386_3370</name>
</gene>
<dbReference type="InterPro" id="IPR028939">
    <property type="entry name" value="P5C_Rdtase_cat_N"/>
</dbReference>
<evidence type="ECO:0000256" key="1">
    <source>
        <dbReference type="ARBA" id="ARBA00005525"/>
    </source>
</evidence>
<comment type="similarity">
    <text evidence="1 5">Belongs to the pyrroline-5-carboxylate reductase family.</text>
</comment>
<dbReference type="RefSeq" id="WP_341272828.1">
    <property type="nucleotide sequence ID" value="NZ_SGWX01000001.1"/>
</dbReference>
<dbReference type="SUPFAM" id="SSF51735">
    <property type="entry name" value="NAD(P)-binding Rossmann-fold domains"/>
    <property type="match status" value="1"/>
</dbReference>
<comment type="caution">
    <text evidence="10">The sequence shown here is derived from an EMBL/GenBank/DDBJ whole genome shotgun (WGS) entry which is preliminary data.</text>
</comment>
<evidence type="ECO:0000313" key="10">
    <source>
        <dbReference type="EMBL" id="RZS63013.1"/>
    </source>
</evidence>
<dbReference type="NCBIfam" id="TIGR00112">
    <property type="entry name" value="proC"/>
    <property type="match status" value="1"/>
</dbReference>
<feature type="binding site" evidence="7">
    <location>
        <position position="59"/>
    </location>
    <ligand>
        <name>NADPH</name>
        <dbReference type="ChEBI" id="CHEBI:57783"/>
    </ligand>
</feature>
<evidence type="ECO:0000256" key="4">
    <source>
        <dbReference type="ARBA" id="ARBA00058118"/>
    </source>
</evidence>
<evidence type="ECO:0000259" key="9">
    <source>
        <dbReference type="Pfam" id="PF14748"/>
    </source>
</evidence>
<protein>
    <recommendedName>
        <fullName evidence="5 6">Pyrroline-5-carboxylate reductase</fullName>
        <shortName evidence="5">P5C reductase</shortName>
        <shortName evidence="5">P5CR</shortName>
        <ecNumber evidence="5 6">1.5.1.2</ecNumber>
    </recommendedName>
    <alternativeName>
        <fullName evidence="5">PCA reductase</fullName>
    </alternativeName>
</protein>
<proteinExistence type="inferred from homology"/>
<name>A0A4Q7M7D1_9MICO</name>
<dbReference type="PANTHER" id="PTHR11645:SF0">
    <property type="entry name" value="PYRROLINE-5-CARBOXYLATE REDUCTASE 3"/>
    <property type="match status" value="1"/>
</dbReference>
<dbReference type="InterPro" id="IPR036291">
    <property type="entry name" value="NAD(P)-bd_dom_sf"/>
</dbReference>
<dbReference type="GO" id="GO:0004735">
    <property type="term" value="F:pyrroline-5-carboxylate reductase activity"/>
    <property type="evidence" value="ECO:0007669"/>
    <property type="project" value="UniProtKB-UniRule"/>
</dbReference>
<comment type="pathway">
    <text evidence="5">Amino-acid biosynthesis; L-proline biosynthesis; L-proline from L-glutamate 5-semialdehyde: step 1/1.</text>
</comment>
<dbReference type="InterPro" id="IPR008927">
    <property type="entry name" value="6-PGluconate_DH-like_C_sf"/>
</dbReference>
<evidence type="ECO:0000256" key="3">
    <source>
        <dbReference type="ARBA" id="ARBA00023002"/>
    </source>
</evidence>
<feature type="domain" description="Pyrroline-5-carboxylate reductase dimerisation" evidence="9">
    <location>
        <begin position="166"/>
        <end position="266"/>
    </location>
</feature>
<evidence type="ECO:0000256" key="6">
    <source>
        <dbReference type="NCBIfam" id="TIGR00112"/>
    </source>
</evidence>
<evidence type="ECO:0000256" key="2">
    <source>
        <dbReference type="ARBA" id="ARBA00022857"/>
    </source>
</evidence>
<keyword evidence="5" id="KW-0641">Proline biosynthesis</keyword>
<evidence type="ECO:0000313" key="11">
    <source>
        <dbReference type="Proteomes" id="UP000293852"/>
    </source>
</evidence>
<accession>A0A4Q7M7D1</accession>
<keyword evidence="3 5" id="KW-0560">Oxidoreductase</keyword>
<dbReference type="SUPFAM" id="SSF48179">
    <property type="entry name" value="6-phosphogluconate dehydrogenase C-terminal domain-like"/>
    <property type="match status" value="1"/>
</dbReference>
<dbReference type="Gene3D" id="1.10.3730.10">
    <property type="entry name" value="ProC C-terminal domain-like"/>
    <property type="match status" value="1"/>
</dbReference>
<keyword evidence="5" id="KW-0028">Amino-acid biosynthesis</keyword>
<dbReference type="EC" id="1.5.1.2" evidence="5 6"/>
<dbReference type="GO" id="GO:0055129">
    <property type="term" value="P:L-proline biosynthetic process"/>
    <property type="evidence" value="ECO:0007669"/>
    <property type="project" value="UniProtKB-UniRule"/>
</dbReference>
<dbReference type="EMBL" id="SGWX01000001">
    <property type="protein sequence ID" value="RZS63013.1"/>
    <property type="molecule type" value="Genomic_DNA"/>
</dbReference>
<comment type="catalytic activity">
    <reaction evidence="5">
        <text>L-proline + NADP(+) = (S)-1-pyrroline-5-carboxylate + NADPH + 2 H(+)</text>
        <dbReference type="Rhea" id="RHEA:14109"/>
        <dbReference type="ChEBI" id="CHEBI:15378"/>
        <dbReference type="ChEBI" id="CHEBI:17388"/>
        <dbReference type="ChEBI" id="CHEBI:57783"/>
        <dbReference type="ChEBI" id="CHEBI:58349"/>
        <dbReference type="ChEBI" id="CHEBI:60039"/>
        <dbReference type="EC" id="1.5.1.2"/>
    </reaction>
</comment>
<dbReference type="InterPro" id="IPR029036">
    <property type="entry name" value="P5CR_dimer"/>
</dbReference>
<keyword evidence="11" id="KW-1185">Reference proteome</keyword>
<dbReference type="Proteomes" id="UP000293852">
    <property type="component" value="Unassembled WGS sequence"/>
</dbReference>
<evidence type="ECO:0000259" key="8">
    <source>
        <dbReference type="Pfam" id="PF03807"/>
    </source>
</evidence>
<dbReference type="Pfam" id="PF14748">
    <property type="entry name" value="P5CR_dimer"/>
    <property type="match status" value="1"/>
</dbReference>
<sequence length="284" mass="28484">MSIDDVRLAMLGTGNMGEAVLAGALRAGVAPGNVIATARRAERAAEVAQRHGVRTTADNVAAVRDADVVVVAVKPKDVARLLAEVGDALPAHAVVVSVAAGLATSYFEDRLPGKPAVVRVMPNTPAAIGAGTSALSAGSHASPDDVALVRAVLAGTGDVVDVPETYQAAAGALAGSGPAYVFYVLDAMAEAGVAVGLSRELSTRLAVQTVLGSARLIAETGEHPALARERVTSPGGTTVEALRRLDAAGVRAAFVDAVEAARDRTVAMAAELGDANGAAEGSER</sequence>
<dbReference type="GO" id="GO:0005737">
    <property type="term" value="C:cytoplasm"/>
    <property type="evidence" value="ECO:0007669"/>
    <property type="project" value="UniProtKB-SubCell"/>
</dbReference>
<dbReference type="UniPathway" id="UPA00098">
    <property type="reaction ID" value="UER00361"/>
</dbReference>
<comment type="function">
    <text evidence="4 5">Catalyzes the reduction of 1-pyrroline-5-carboxylate (PCA) to L-proline.</text>
</comment>
<feature type="domain" description="Pyrroline-5-carboxylate reductase catalytic N-terminal" evidence="8">
    <location>
        <begin position="7"/>
        <end position="101"/>
    </location>
</feature>
<dbReference type="InterPro" id="IPR000304">
    <property type="entry name" value="Pyrroline-COOH_reductase"/>
</dbReference>
<comment type="subcellular location">
    <subcellularLocation>
        <location evidence="5">Cytoplasm</location>
    </subcellularLocation>
</comment>
<evidence type="ECO:0000256" key="5">
    <source>
        <dbReference type="HAMAP-Rule" id="MF_01925"/>
    </source>
</evidence>
<feature type="binding site" evidence="7">
    <location>
        <begin position="11"/>
        <end position="16"/>
    </location>
    <ligand>
        <name>NADP(+)</name>
        <dbReference type="ChEBI" id="CHEBI:58349"/>
    </ligand>
</feature>
<keyword evidence="2 5" id="KW-0521">NADP</keyword>
<dbReference type="Gene3D" id="3.40.50.720">
    <property type="entry name" value="NAD(P)-binding Rossmann-like Domain"/>
    <property type="match status" value="1"/>
</dbReference>
<dbReference type="FunFam" id="1.10.3730.10:FF:000001">
    <property type="entry name" value="Pyrroline-5-carboxylate reductase"/>
    <property type="match status" value="1"/>
</dbReference>
<dbReference type="Pfam" id="PF03807">
    <property type="entry name" value="F420_oxidored"/>
    <property type="match status" value="1"/>
</dbReference>
<evidence type="ECO:0000256" key="7">
    <source>
        <dbReference type="PIRSR" id="PIRSR000193-1"/>
    </source>
</evidence>
<dbReference type="HAMAP" id="MF_01925">
    <property type="entry name" value="P5C_reductase"/>
    <property type="match status" value="1"/>
</dbReference>
<organism evidence="10 11">
    <name type="scientific">Xylanimonas ulmi</name>
    <dbReference type="NCBI Taxonomy" id="228973"/>
    <lineage>
        <taxon>Bacteria</taxon>
        <taxon>Bacillati</taxon>
        <taxon>Actinomycetota</taxon>
        <taxon>Actinomycetes</taxon>
        <taxon>Micrococcales</taxon>
        <taxon>Promicromonosporaceae</taxon>
        <taxon>Xylanimonas</taxon>
    </lineage>
</organism>
<dbReference type="PANTHER" id="PTHR11645">
    <property type="entry name" value="PYRROLINE-5-CARBOXYLATE REDUCTASE"/>
    <property type="match status" value="1"/>
</dbReference>
<dbReference type="PIRSF" id="PIRSF000193">
    <property type="entry name" value="Pyrrol-5-carb_rd"/>
    <property type="match status" value="1"/>
</dbReference>
<feature type="binding site" evidence="7">
    <location>
        <begin position="72"/>
        <end position="75"/>
    </location>
    <ligand>
        <name>NADP(+)</name>
        <dbReference type="ChEBI" id="CHEBI:58349"/>
    </ligand>
</feature>